<keyword evidence="1" id="KW-0732">Signal</keyword>
<dbReference type="EMBL" id="DTDJ01000036">
    <property type="protein sequence ID" value="HGL17792.1"/>
    <property type="molecule type" value="Genomic_DNA"/>
</dbReference>
<proteinExistence type="predicted"/>
<organism evidence="2">
    <name type="scientific">candidate division WOR-3 bacterium</name>
    <dbReference type="NCBI Taxonomy" id="2052148"/>
    <lineage>
        <taxon>Bacteria</taxon>
        <taxon>Bacteria division WOR-3</taxon>
    </lineage>
</organism>
<feature type="chain" id="PRO_5031546340" description="PorV/PorQ family protein" evidence="1">
    <location>
        <begin position="20"/>
        <end position="271"/>
    </location>
</feature>
<sequence>MKKKIKASSLLILVSLLFASHENIGITTYSRSISESGVGCVSGVDALFVNPAGLSSGSKIDLLLSYEIPYGNIKGLKSTILGFKYSNFAIGISEYFLNIENEGKYAEGMYLLSYGRNIGVINVGGSLNIYKFQDPRFGAEYKGGFDLGIQSAVSDFVSAGVFYKNITRSTIRGSDLPQYLDIGLTISIQRLSSTYLSFRMYPGSSPVFMMGEEVSLASGLLLVRGGLNYGEDYKKASFGLGVNLKDFVVDYAFSTNFELSPAHSFSIRFRR</sequence>
<dbReference type="AlphaFoldDB" id="A0A7V3ZY77"/>
<gene>
    <name evidence="2" type="ORF">ENU66_05665</name>
</gene>
<protein>
    <recommendedName>
        <fullName evidence="3">PorV/PorQ family protein</fullName>
    </recommendedName>
</protein>
<reference evidence="2" key="1">
    <citation type="journal article" date="2020" name="mSystems">
        <title>Genome- and Community-Level Interaction Insights into Carbon Utilization and Element Cycling Functions of Hydrothermarchaeota in Hydrothermal Sediment.</title>
        <authorList>
            <person name="Zhou Z."/>
            <person name="Liu Y."/>
            <person name="Xu W."/>
            <person name="Pan J."/>
            <person name="Luo Z.H."/>
            <person name="Li M."/>
        </authorList>
    </citation>
    <scope>NUCLEOTIDE SEQUENCE [LARGE SCALE GENOMIC DNA]</scope>
    <source>
        <strain evidence="2">SpSt-69</strain>
    </source>
</reference>
<comment type="caution">
    <text evidence="2">The sequence shown here is derived from an EMBL/GenBank/DDBJ whole genome shotgun (WGS) entry which is preliminary data.</text>
</comment>
<name>A0A7V3ZY77_UNCW3</name>
<accession>A0A7V3ZY77</accession>
<evidence type="ECO:0000313" key="2">
    <source>
        <dbReference type="EMBL" id="HGL17792.1"/>
    </source>
</evidence>
<evidence type="ECO:0008006" key="3">
    <source>
        <dbReference type="Google" id="ProtNLM"/>
    </source>
</evidence>
<evidence type="ECO:0000256" key="1">
    <source>
        <dbReference type="SAM" id="SignalP"/>
    </source>
</evidence>
<feature type="signal peptide" evidence="1">
    <location>
        <begin position="1"/>
        <end position="19"/>
    </location>
</feature>